<name>A0A8S5PSJ3_9CAUD</name>
<accession>A0A8S5PSJ3</accession>
<reference evidence="1" key="1">
    <citation type="journal article" date="2021" name="Proc. Natl. Acad. Sci. U.S.A.">
        <title>A Catalog of Tens of Thousands of Viruses from Human Metagenomes Reveals Hidden Associations with Chronic Diseases.</title>
        <authorList>
            <person name="Tisza M.J."/>
            <person name="Buck C.B."/>
        </authorList>
    </citation>
    <scope>NUCLEOTIDE SEQUENCE</scope>
    <source>
        <strain evidence="1">Ct96x5</strain>
    </source>
</reference>
<protein>
    <submittedName>
        <fullName evidence="1">Uncharacterized protein</fullName>
    </submittedName>
</protein>
<sequence length="100" mass="11804">MELLWRHSTQYTYTPTGRLWVCRFIRECEAKRKEILDAGIDTADETDLPTAQDILDDVNVGVGLDEEKRILQQLGRYGPFWFSAALADRWRRYHFNGRIK</sequence>
<evidence type="ECO:0000313" key="1">
    <source>
        <dbReference type="EMBL" id="DAE09461.1"/>
    </source>
</evidence>
<proteinExistence type="predicted"/>
<organism evidence="1">
    <name type="scientific">Siphoviridae sp. ct96x5</name>
    <dbReference type="NCBI Taxonomy" id="2825367"/>
    <lineage>
        <taxon>Viruses</taxon>
        <taxon>Duplodnaviria</taxon>
        <taxon>Heunggongvirae</taxon>
        <taxon>Uroviricota</taxon>
        <taxon>Caudoviricetes</taxon>
    </lineage>
</organism>
<dbReference type="EMBL" id="BK015488">
    <property type="protein sequence ID" value="DAE09461.1"/>
    <property type="molecule type" value="Genomic_DNA"/>
</dbReference>